<reference evidence="2" key="1">
    <citation type="submission" date="2021-02" db="EMBL/GenBank/DDBJ databases">
        <authorList>
            <person name="Nowell W R."/>
        </authorList>
    </citation>
    <scope>NUCLEOTIDE SEQUENCE</scope>
</reference>
<dbReference type="EMBL" id="CAJOBS010000790">
    <property type="protein sequence ID" value="CAF4642372.1"/>
    <property type="molecule type" value="Genomic_DNA"/>
</dbReference>
<dbReference type="PANTHER" id="PTHR10133">
    <property type="entry name" value="DNA POLYMERASE I"/>
    <property type="match status" value="1"/>
</dbReference>
<dbReference type="GO" id="GO:0003677">
    <property type="term" value="F:DNA binding"/>
    <property type="evidence" value="ECO:0007669"/>
    <property type="project" value="InterPro"/>
</dbReference>
<dbReference type="PANTHER" id="PTHR10133:SF62">
    <property type="entry name" value="DNA POLYMERASE THETA"/>
    <property type="match status" value="1"/>
</dbReference>
<evidence type="ECO:0000313" key="3">
    <source>
        <dbReference type="Proteomes" id="UP000663838"/>
    </source>
</evidence>
<dbReference type="InterPro" id="IPR043502">
    <property type="entry name" value="DNA/RNA_pol_sf"/>
</dbReference>
<feature type="domain" description="DNA-directed DNA polymerase family A palm" evidence="1">
    <location>
        <begin position="11"/>
        <end position="234"/>
    </location>
</feature>
<comment type="caution">
    <text evidence="2">The sequence shown here is derived from an EMBL/GenBank/DDBJ whole genome shotgun (WGS) entry which is preliminary data.</text>
</comment>
<proteinExistence type="predicted"/>
<dbReference type="GO" id="GO:0003887">
    <property type="term" value="F:DNA-directed DNA polymerase activity"/>
    <property type="evidence" value="ECO:0007669"/>
    <property type="project" value="InterPro"/>
</dbReference>
<name>A0A821EXX9_9BILA</name>
<accession>A0A821EXX9</accession>
<dbReference type="Proteomes" id="UP000663838">
    <property type="component" value="Unassembled WGS sequence"/>
</dbReference>
<dbReference type="InterPro" id="IPR001098">
    <property type="entry name" value="DNA-dir_DNA_pol_A_palm_dom"/>
</dbReference>
<dbReference type="GO" id="GO:0006302">
    <property type="term" value="P:double-strand break repair"/>
    <property type="evidence" value="ECO:0007669"/>
    <property type="project" value="TreeGrafter"/>
</dbReference>
<dbReference type="Gene3D" id="3.30.70.370">
    <property type="match status" value="1"/>
</dbReference>
<dbReference type="SMART" id="SM00482">
    <property type="entry name" value="POLAc"/>
    <property type="match status" value="1"/>
</dbReference>
<dbReference type="Pfam" id="PF00476">
    <property type="entry name" value="DNA_pol_A"/>
    <property type="match status" value="1"/>
</dbReference>
<evidence type="ECO:0000259" key="1">
    <source>
        <dbReference type="SMART" id="SM00482"/>
    </source>
</evidence>
<sequence length="274" mass="32085">MAYFCNLKLSAQNIFSVFITPWELHNLSFQLVSFDYSQLELRILAHLSNDDKLKARLIIDTDFFISLAADLLKKPEHEITHEQRQNAKQICYGILYGMSNETFARETQMNIIEAEQFVENFYKTFPTMAQYLVDLKRHVLENGYVQSIHGRPLYFDLTHTISNEILKARMERQAINFVVQASACDIMKVAMERINQILDRMFPFDLKIRPTSIRPVYLVLQIHDELLFEIEKNSRTNEILNIIRHAMEINDHINLSLPVQIKSGDNWESMVSIV</sequence>
<dbReference type="GO" id="GO:0006261">
    <property type="term" value="P:DNA-templated DNA replication"/>
    <property type="evidence" value="ECO:0007669"/>
    <property type="project" value="InterPro"/>
</dbReference>
<gene>
    <name evidence="2" type="ORF">TOA249_LOCUS13379</name>
</gene>
<organism evidence="2 3">
    <name type="scientific">Rotaria socialis</name>
    <dbReference type="NCBI Taxonomy" id="392032"/>
    <lineage>
        <taxon>Eukaryota</taxon>
        <taxon>Metazoa</taxon>
        <taxon>Spiralia</taxon>
        <taxon>Gnathifera</taxon>
        <taxon>Rotifera</taxon>
        <taxon>Eurotatoria</taxon>
        <taxon>Bdelloidea</taxon>
        <taxon>Philodinida</taxon>
        <taxon>Philodinidae</taxon>
        <taxon>Rotaria</taxon>
    </lineage>
</organism>
<dbReference type="AlphaFoldDB" id="A0A821EXX9"/>
<dbReference type="PRINTS" id="PR00868">
    <property type="entry name" value="DNAPOLI"/>
</dbReference>
<protein>
    <recommendedName>
        <fullName evidence="1">DNA-directed DNA polymerase family A palm domain-containing protein</fullName>
    </recommendedName>
</protein>
<evidence type="ECO:0000313" key="2">
    <source>
        <dbReference type="EMBL" id="CAF4642372.1"/>
    </source>
</evidence>
<dbReference type="FunFam" id="1.10.150.20:FF:000002">
    <property type="entry name" value="DNA polymerase I"/>
    <property type="match status" value="1"/>
</dbReference>
<dbReference type="SUPFAM" id="SSF56672">
    <property type="entry name" value="DNA/RNA polymerases"/>
    <property type="match status" value="1"/>
</dbReference>
<dbReference type="Gene3D" id="1.10.150.20">
    <property type="entry name" value="5' to 3' exonuclease, C-terminal subdomain"/>
    <property type="match status" value="1"/>
</dbReference>
<dbReference type="InterPro" id="IPR002298">
    <property type="entry name" value="DNA_polymerase_A"/>
</dbReference>